<evidence type="ECO:0000256" key="7">
    <source>
        <dbReference type="HAMAP-Rule" id="MF_00382"/>
    </source>
</evidence>
<dbReference type="CDD" id="cd07026">
    <property type="entry name" value="Ribosomal_L20"/>
    <property type="match status" value="1"/>
</dbReference>
<dbReference type="Gene3D" id="1.10.1900.20">
    <property type="entry name" value="Ribosomal protein L20"/>
    <property type="match status" value="1"/>
</dbReference>
<dbReference type="NCBIfam" id="TIGR01032">
    <property type="entry name" value="rplT_bact"/>
    <property type="match status" value="1"/>
</dbReference>
<dbReference type="Proteomes" id="UP000178771">
    <property type="component" value="Unassembled WGS sequence"/>
</dbReference>
<dbReference type="InterPro" id="IPR005813">
    <property type="entry name" value="Ribosomal_bL20"/>
</dbReference>
<protein>
    <recommendedName>
        <fullName evidence="6 7">Large ribosomal subunit protein bL20</fullName>
    </recommendedName>
</protein>
<keyword evidence="5 7" id="KW-0687">Ribonucleoprotein</keyword>
<gene>
    <name evidence="7" type="primary">rplT</name>
    <name evidence="9" type="ORF">A2982_02570</name>
</gene>
<dbReference type="GO" id="GO:0000027">
    <property type="term" value="P:ribosomal large subunit assembly"/>
    <property type="evidence" value="ECO:0007669"/>
    <property type="project" value="UniProtKB-UniRule"/>
</dbReference>
<dbReference type="PROSITE" id="PS00937">
    <property type="entry name" value="RIBOSOMAL_L20"/>
    <property type="match status" value="1"/>
</dbReference>
<evidence type="ECO:0000256" key="6">
    <source>
        <dbReference type="ARBA" id="ARBA00035172"/>
    </source>
</evidence>
<name>A0A1F4V5K6_UNCKA</name>
<dbReference type="PRINTS" id="PR00062">
    <property type="entry name" value="RIBOSOMALL20"/>
</dbReference>
<dbReference type="GO" id="GO:0006412">
    <property type="term" value="P:translation"/>
    <property type="evidence" value="ECO:0007669"/>
    <property type="project" value="InterPro"/>
</dbReference>
<dbReference type="GO" id="GO:0005840">
    <property type="term" value="C:ribosome"/>
    <property type="evidence" value="ECO:0007669"/>
    <property type="project" value="UniProtKB-KW"/>
</dbReference>
<dbReference type="STRING" id="1802624.A2982_02570"/>
<keyword evidence="2 7" id="KW-0699">rRNA-binding</keyword>
<dbReference type="GO" id="GO:0003735">
    <property type="term" value="F:structural constituent of ribosome"/>
    <property type="evidence" value="ECO:0007669"/>
    <property type="project" value="InterPro"/>
</dbReference>
<dbReference type="GO" id="GO:1990904">
    <property type="term" value="C:ribonucleoprotein complex"/>
    <property type="evidence" value="ECO:0007669"/>
    <property type="project" value="UniProtKB-KW"/>
</dbReference>
<dbReference type="Pfam" id="PF00453">
    <property type="entry name" value="Ribosomal_L20"/>
    <property type="match status" value="1"/>
</dbReference>
<evidence type="ECO:0000313" key="9">
    <source>
        <dbReference type="EMBL" id="OGC51883.1"/>
    </source>
</evidence>
<organism evidence="9 10">
    <name type="scientific">candidate division WWE3 bacterium RIFCSPLOWO2_01_FULL_39_13</name>
    <dbReference type="NCBI Taxonomy" id="1802624"/>
    <lineage>
        <taxon>Bacteria</taxon>
        <taxon>Katanobacteria</taxon>
    </lineage>
</organism>
<evidence type="ECO:0000256" key="5">
    <source>
        <dbReference type="ARBA" id="ARBA00023274"/>
    </source>
</evidence>
<reference evidence="9 10" key="1">
    <citation type="journal article" date="2016" name="Nat. Commun.">
        <title>Thousands of microbial genomes shed light on interconnected biogeochemical processes in an aquifer system.</title>
        <authorList>
            <person name="Anantharaman K."/>
            <person name="Brown C.T."/>
            <person name="Hug L.A."/>
            <person name="Sharon I."/>
            <person name="Castelle C.J."/>
            <person name="Probst A.J."/>
            <person name="Thomas B.C."/>
            <person name="Singh A."/>
            <person name="Wilkins M.J."/>
            <person name="Karaoz U."/>
            <person name="Brodie E.L."/>
            <person name="Williams K.H."/>
            <person name="Hubbard S.S."/>
            <person name="Banfield J.F."/>
        </authorList>
    </citation>
    <scope>NUCLEOTIDE SEQUENCE [LARGE SCALE GENOMIC DNA]</scope>
</reference>
<accession>A0A1F4V5K6</accession>
<evidence type="ECO:0000313" key="10">
    <source>
        <dbReference type="Proteomes" id="UP000178771"/>
    </source>
</evidence>
<proteinExistence type="inferred from homology"/>
<dbReference type="GO" id="GO:0019843">
    <property type="term" value="F:rRNA binding"/>
    <property type="evidence" value="ECO:0007669"/>
    <property type="project" value="UniProtKB-UniRule"/>
</dbReference>
<keyword evidence="3 7" id="KW-0694">RNA-binding</keyword>
<comment type="similarity">
    <text evidence="1 7 8">Belongs to the bacterial ribosomal protein bL20 family.</text>
</comment>
<comment type="caution">
    <text evidence="9">The sequence shown here is derived from an EMBL/GenBank/DDBJ whole genome shotgun (WGS) entry which is preliminary data.</text>
</comment>
<keyword evidence="4 7" id="KW-0689">Ribosomal protein</keyword>
<evidence type="ECO:0000256" key="4">
    <source>
        <dbReference type="ARBA" id="ARBA00022980"/>
    </source>
</evidence>
<evidence type="ECO:0000256" key="3">
    <source>
        <dbReference type="ARBA" id="ARBA00022884"/>
    </source>
</evidence>
<dbReference type="FunFam" id="1.10.1900.20:FF:000001">
    <property type="entry name" value="50S ribosomal protein L20"/>
    <property type="match status" value="1"/>
</dbReference>
<evidence type="ECO:0000256" key="2">
    <source>
        <dbReference type="ARBA" id="ARBA00022730"/>
    </source>
</evidence>
<dbReference type="HAMAP" id="MF_00382">
    <property type="entry name" value="Ribosomal_bL20"/>
    <property type="match status" value="1"/>
</dbReference>
<evidence type="ECO:0000256" key="1">
    <source>
        <dbReference type="ARBA" id="ARBA00007698"/>
    </source>
</evidence>
<dbReference type="PANTHER" id="PTHR10986">
    <property type="entry name" value="39S RIBOSOMAL PROTEIN L20"/>
    <property type="match status" value="1"/>
</dbReference>
<dbReference type="Gene3D" id="6.10.160.10">
    <property type="match status" value="1"/>
</dbReference>
<dbReference type="EMBL" id="MEVH01000011">
    <property type="protein sequence ID" value="OGC51883.1"/>
    <property type="molecule type" value="Genomic_DNA"/>
</dbReference>
<comment type="function">
    <text evidence="7 8">Binds directly to 23S ribosomal RNA and is necessary for the in vitro assembly process of the 50S ribosomal subunit. It is not involved in the protein synthesizing functions of that subunit.</text>
</comment>
<dbReference type="AlphaFoldDB" id="A0A1F4V5K6"/>
<dbReference type="SUPFAM" id="SSF74731">
    <property type="entry name" value="Ribosomal protein L20"/>
    <property type="match status" value="1"/>
</dbReference>
<dbReference type="InterPro" id="IPR035566">
    <property type="entry name" value="Ribosomal_protein_bL20_C"/>
</dbReference>
<sequence length="115" mass="13584">MPRSKTGTVRTHRHKKILRATKGYSGTRSKLFKRAHEAFIRAGEHQFRGRKLRKRDMKKLWIMRLNAALRQIGTKYSLFIHALSKSEIKLDRKILSEIAIQYPEVFKKIVEKVKP</sequence>
<evidence type="ECO:0000256" key="8">
    <source>
        <dbReference type="RuleBase" id="RU000560"/>
    </source>
</evidence>
<dbReference type="InterPro" id="IPR049946">
    <property type="entry name" value="RIBOSOMAL_L20_CS"/>
</dbReference>